<comment type="catalytic activity">
    <reaction evidence="10 11 12">
        <text>NAD(+) + (deoxyribonucleotide)n-3'-hydroxyl + 5'-phospho-(deoxyribonucleotide)m = (deoxyribonucleotide)n+m + AMP + beta-nicotinamide D-nucleotide.</text>
        <dbReference type="EC" id="6.5.1.2"/>
    </reaction>
</comment>
<accession>A0ABS1BZZ3</accession>
<evidence type="ECO:0000256" key="2">
    <source>
        <dbReference type="ARBA" id="ARBA00022598"/>
    </source>
</evidence>
<dbReference type="PROSITE" id="PS50172">
    <property type="entry name" value="BRCT"/>
    <property type="match status" value="1"/>
</dbReference>
<keyword evidence="7 11" id="KW-0460">Magnesium</keyword>
<dbReference type="Pfam" id="PF03119">
    <property type="entry name" value="DNA_ligase_ZBD"/>
    <property type="match status" value="1"/>
</dbReference>
<dbReference type="InterPro" id="IPR012340">
    <property type="entry name" value="NA-bd_OB-fold"/>
</dbReference>
<sequence length="683" mass="76912">MTETQAAERIQELTRLINHYNFQYYQNALSEISDYEFDMLLEELMKLETEFPNLQAINSPTRRVGGTITKTFPTVYHTYPMLSLGNTYSEEELREFDNRVRKVLEGDFEYVCELKFDGVALSLTYENGELVRGVTRGDGTRGDDITANVRTIKNIPLHLQGKDFPEKMEVRGEVFIPFSVFDHLNKEREDIGEALLANPRNAASGTLKMQDSAVVAKRKLSCYVYSLLGEKLGFETHSETLEALKKWGFDVSQTYRKCNTIEEVLAYINEWESKRFELPIGTDGIVVKVNNFAQQEELGYTAKSPRWAIAYKYKAMNAATPLLGIKYQVGRTGAVTPVALLKPVQLAGTTVKRASLHNANEILRLDIHEGDTVFVEKGGEIIPKITGVDVSKRVPGSMAVAYIDHCPACGSELIRAEGEANFYCPNEDGCPPQIKGKLEHFISRKAMNIESLGEGKIELLFDRGLVRTPDMFYELTFEKLLGLEKVFEDEETGKTRKVSFREKTVENMLNAIEKSKEIPFDRVLFALGIRFVGNTVAQKLAAHFRNIDNLKQASLEELVSVPEIGDRIAFSVQHYFSKPEHLEMIEKLRAQGLQLELPEKAETGPTSDKLAPNTFVISGVFEQFSRDELQDLITRNGGKIVSSISKKLSYLVAGDKMGPSKLEKANSLGVKIISEQEFLKMIE</sequence>
<keyword evidence="2 11" id="KW-0436">Ligase</keyword>
<evidence type="ECO:0000256" key="1">
    <source>
        <dbReference type="ARBA" id="ARBA00004067"/>
    </source>
</evidence>
<dbReference type="Pfam" id="PF12826">
    <property type="entry name" value="HHH_2"/>
    <property type="match status" value="1"/>
</dbReference>
<feature type="domain" description="BRCT" evidence="13">
    <location>
        <begin position="605"/>
        <end position="683"/>
    </location>
</feature>
<keyword evidence="11" id="KW-0464">Manganese</keyword>
<dbReference type="InterPro" id="IPR018239">
    <property type="entry name" value="DNA_ligase_AS"/>
</dbReference>
<dbReference type="NCBIfam" id="TIGR00575">
    <property type="entry name" value="dnlj"/>
    <property type="match status" value="1"/>
</dbReference>
<dbReference type="Gene3D" id="1.10.287.610">
    <property type="entry name" value="Helix hairpin bin"/>
    <property type="match status" value="1"/>
</dbReference>
<dbReference type="Proteomes" id="UP000644147">
    <property type="component" value="Unassembled WGS sequence"/>
</dbReference>
<evidence type="ECO:0000256" key="4">
    <source>
        <dbReference type="ARBA" id="ARBA00022723"/>
    </source>
</evidence>
<feature type="binding site" evidence="11">
    <location>
        <begin position="34"/>
        <end position="38"/>
    </location>
    <ligand>
        <name>NAD(+)</name>
        <dbReference type="ChEBI" id="CHEBI:57540"/>
    </ligand>
</feature>
<keyword evidence="3 11" id="KW-0235">DNA replication</keyword>
<dbReference type="SUPFAM" id="SSF50249">
    <property type="entry name" value="Nucleic acid-binding proteins"/>
    <property type="match status" value="1"/>
</dbReference>
<dbReference type="SUPFAM" id="SSF52113">
    <property type="entry name" value="BRCT domain"/>
    <property type="match status" value="1"/>
</dbReference>
<dbReference type="PROSITE" id="PS01056">
    <property type="entry name" value="DNA_LIGASE_N2"/>
    <property type="match status" value="1"/>
</dbReference>
<keyword evidence="15" id="KW-1185">Reference proteome</keyword>
<dbReference type="HAMAP" id="MF_01588">
    <property type="entry name" value="DNA_ligase_A"/>
    <property type="match status" value="1"/>
</dbReference>
<feature type="binding site" evidence="11">
    <location>
        <position position="288"/>
    </location>
    <ligand>
        <name>NAD(+)</name>
        <dbReference type="ChEBI" id="CHEBI:57540"/>
    </ligand>
</feature>
<dbReference type="Gene3D" id="1.10.150.20">
    <property type="entry name" value="5' to 3' exonuclease, C-terminal subdomain"/>
    <property type="match status" value="2"/>
</dbReference>
<name>A0ABS1BZZ3_9BACT</name>
<dbReference type="PANTHER" id="PTHR23389:SF9">
    <property type="entry name" value="DNA LIGASE"/>
    <property type="match status" value="1"/>
</dbReference>
<evidence type="ECO:0000259" key="13">
    <source>
        <dbReference type="PROSITE" id="PS50172"/>
    </source>
</evidence>
<feature type="binding site" evidence="11">
    <location>
        <position position="113"/>
    </location>
    <ligand>
        <name>NAD(+)</name>
        <dbReference type="ChEBI" id="CHEBI:57540"/>
    </ligand>
</feature>
<evidence type="ECO:0000256" key="11">
    <source>
        <dbReference type="HAMAP-Rule" id="MF_01588"/>
    </source>
</evidence>
<feature type="binding site" evidence="11">
    <location>
        <position position="430"/>
    </location>
    <ligand>
        <name>Zn(2+)</name>
        <dbReference type="ChEBI" id="CHEBI:29105"/>
    </ligand>
</feature>
<dbReference type="CDD" id="cd00114">
    <property type="entry name" value="LIGANc"/>
    <property type="match status" value="1"/>
</dbReference>
<dbReference type="InterPro" id="IPR001679">
    <property type="entry name" value="DNA_ligase"/>
</dbReference>
<keyword evidence="8 11" id="KW-0520">NAD</keyword>
<dbReference type="PANTHER" id="PTHR23389">
    <property type="entry name" value="CHROMOSOME TRANSMISSION FIDELITY FACTOR 18"/>
    <property type="match status" value="1"/>
</dbReference>
<dbReference type="InterPro" id="IPR010994">
    <property type="entry name" value="RuvA_2-like"/>
</dbReference>
<keyword evidence="6 11" id="KW-0862">Zinc</keyword>
<dbReference type="Gene3D" id="3.40.50.10190">
    <property type="entry name" value="BRCT domain"/>
    <property type="match status" value="1"/>
</dbReference>
<dbReference type="InterPro" id="IPR013839">
    <property type="entry name" value="DNAligase_adenylation"/>
</dbReference>
<dbReference type="PIRSF" id="PIRSF001604">
    <property type="entry name" value="LigA"/>
    <property type="match status" value="1"/>
</dbReference>
<evidence type="ECO:0000313" key="15">
    <source>
        <dbReference type="Proteomes" id="UP000644147"/>
    </source>
</evidence>
<feature type="active site" description="N6-AMP-lysine intermediate" evidence="11">
    <location>
        <position position="115"/>
    </location>
</feature>
<dbReference type="InterPro" id="IPR004150">
    <property type="entry name" value="NAD_DNA_ligase_OB"/>
</dbReference>
<evidence type="ECO:0000256" key="3">
    <source>
        <dbReference type="ARBA" id="ARBA00022705"/>
    </source>
</evidence>
<organism evidence="14 15">
    <name type="scientific">Adhaeribacter terrigena</name>
    <dbReference type="NCBI Taxonomy" id="2793070"/>
    <lineage>
        <taxon>Bacteria</taxon>
        <taxon>Pseudomonadati</taxon>
        <taxon>Bacteroidota</taxon>
        <taxon>Cytophagia</taxon>
        <taxon>Cytophagales</taxon>
        <taxon>Hymenobacteraceae</taxon>
        <taxon>Adhaeribacter</taxon>
    </lineage>
</organism>
<dbReference type="SMART" id="SM00292">
    <property type="entry name" value="BRCT"/>
    <property type="match status" value="1"/>
</dbReference>
<dbReference type="EMBL" id="JAEHFX010000002">
    <property type="protein sequence ID" value="MBK0402659.1"/>
    <property type="molecule type" value="Genomic_DNA"/>
</dbReference>
<reference evidence="14 15" key="1">
    <citation type="submission" date="2020-12" db="EMBL/GenBank/DDBJ databases">
        <title>Bacterial novel species Adhaeribacter sp. BT258 isolated from soil.</title>
        <authorList>
            <person name="Jung H.-Y."/>
        </authorList>
    </citation>
    <scope>NUCLEOTIDE SEQUENCE [LARGE SCALE GENOMIC DNA]</scope>
    <source>
        <strain evidence="14 15">BT258</strain>
    </source>
</reference>
<evidence type="ECO:0000256" key="6">
    <source>
        <dbReference type="ARBA" id="ARBA00022833"/>
    </source>
</evidence>
<comment type="similarity">
    <text evidence="11">Belongs to the NAD-dependent DNA ligase family. LigA subfamily.</text>
</comment>
<feature type="binding site" evidence="11">
    <location>
        <position position="136"/>
    </location>
    <ligand>
        <name>NAD(+)</name>
        <dbReference type="ChEBI" id="CHEBI:57540"/>
    </ligand>
</feature>
<feature type="binding site" evidence="11">
    <location>
        <position position="424"/>
    </location>
    <ligand>
        <name>Zn(2+)</name>
        <dbReference type="ChEBI" id="CHEBI:29105"/>
    </ligand>
</feature>
<dbReference type="SUPFAM" id="SSF47781">
    <property type="entry name" value="RuvA domain 2-like"/>
    <property type="match status" value="1"/>
</dbReference>
<dbReference type="InterPro" id="IPR033136">
    <property type="entry name" value="DNA_ligase_CS"/>
</dbReference>
<keyword evidence="4 11" id="KW-0479">Metal-binding</keyword>
<dbReference type="InterPro" id="IPR013840">
    <property type="entry name" value="DNAligase_N"/>
</dbReference>
<evidence type="ECO:0000256" key="7">
    <source>
        <dbReference type="ARBA" id="ARBA00022842"/>
    </source>
</evidence>
<comment type="function">
    <text evidence="1 11">DNA ligase that catalyzes the formation of phosphodiester linkages between 5'-phosphoryl and 3'-hydroxyl groups in double-stranded DNA using NAD as a coenzyme and as the energy source for the reaction. It is essential for DNA replication and repair of damaged DNA.</text>
</comment>
<protein>
    <recommendedName>
        <fullName evidence="11 12">DNA ligase</fullName>
        <ecNumber evidence="11 12">6.5.1.2</ecNumber>
    </recommendedName>
    <alternativeName>
        <fullName evidence="11">Polydeoxyribonucleotide synthase [NAD(+)]</fullName>
    </alternativeName>
</protein>
<evidence type="ECO:0000313" key="14">
    <source>
        <dbReference type="EMBL" id="MBK0402659.1"/>
    </source>
</evidence>
<feature type="binding site" evidence="11">
    <location>
        <position position="173"/>
    </location>
    <ligand>
        <name>NAD(+)</name>
        <dbReference type="ChEBI" id="CHEBI:57540"/>
    </ligand>
</feature>
<evidence type="ECO:0000256" key="12">
    <source>
        <dbReference type="RuleBase" id="RU000618"/>
    </source>
</evidence>
<comment type="caution">
    <text evidence="14">The sequence shown here is derived from an EMBL/GenBank/DDBJ whole genome shotgun (WGS) entry which is preliminary data.</text>
</comment>
<dbReference type="Pfam" id="PF03120">
    <property type="entry name" value="OB_DNA_ligase"/>
    <property type="match status" value="1"/>
</dbReference>
<keyword evidence="5 11" id="KW-0227">DNA damage</keyword>
<evidence type="ECO:0000256" key="9">
    <source>
        <dbReference type="ARBA" id="ARBA00023204"/>
    </source>
</evidence>
<proteinExistence type="inferred from homology"/>
<dbReference type="Gene3D" id="3.30.470.30">
    <property type="entry name" value="DNA ligase/mRNA capping enzyme"/>
    <property type="match status" value="1"/>
</dbReference>
<dbReference type="InterPro" id="IPR036420">
    <property type="entry name" value="BRCT_dom_sf"/>
</dbReference>
<feature type="binding site" evidence="11">
    <location>
        <begin position="83"/>
        <end position="84"/>
    </location>
    <ligand>
        <name>NAD(+)</name>
        <dbReference type="ChEBI" id="CHEBI:57540"/>
    </ligand>
</feature>
<dbReference type="InterPro" id="IPR004149">
    <property type="entry name" value="Znf_DNAligase_C4"/>
</dbReference>
<gene>
    <name evidence="11 14" type="primary">ligA</name>
    <name evidence="14" type="ORF">I5M27_06660</name>
</gene>
<dbReference type="Pfam" id="PF00533">
    <property type="entry name" value="BRCT"/>
    <property type="match status" value="1"/>
</dbReference>
<dbReference type="RefSeq" id="WP_200505399.1">
    <property type="nucleotide sequence ID" value="NZ_JAEHFX010000002.1"/>
</dbReference>
<feature type="binding site" evidence="11">
    <location>
        <position position="312"/>
    </location>
    <ligand>
        <name>NAD(+)</name>
        <dbReference type="ChEBI" id="CHEBI:57540"/>
    </ligand>
</feature>
<keyword evidence="9 11" id="KW-0234">DNA repair</keyword>
<feature type="binding site" evidence="11">
    <location>
        <position position="406"/>
    </location>
    <ligand>
        <name>Zn(2+)</name>
        <dbReference type="ChEBI" id="CHEBI:29105"/>
    </ligand>
</feature>
<dbReference type="InterPro" id="IPR001357">
    <property type="entry name" value="BRCT_dom"/>
</dbReference>
<comment type="cofactor">
    <cofactor evidence="11">
        <name>Mg(2+)</name>
        <dbReference type="ChEBI" id="CHEBI:18420"/>
    </cofactor>
    <cofactor evidence="11">
        <name>Mn(2+)</name>
        <dbReference type="ChEBI" id="CHEBI:29035"/>
    </cofactor>
</comment>
<dbReference type="SUPFAM" id="SSF56091">
    <property type="entry name" value="DNA ligase/mRNA capping enzyme, catalytic domain"/>
    <property type="match status" value="1"/>
</dbReference>
<dbReference type="PROSITE" id="PS01055">
    <property type="entry name" value="DNA_LIGASE_N1"/>
    <property type="match status" value="1"/>
</dbReference>
<evidence type="ECO:0000256" key="8">
    <source>
        <dbReference type="ARBA" id="ARBA00023027"/>
    </source>
</evidence>
<dbReference type="NCBIfam" id="NF005932">
    <property type="entry name" value="PRK07956.1"/>
    <property type="match status" value="1"/>
</dbReference>
<feature type="binding site" evidence="11">
    <location>
        <position position="409"/>
    </location>
    <ligand>
        <name>Zn(2+)</name>
        <dbReference type="ChEBI" id="CHEBI:29105"/>
    </ligand>
</feature>
<dbReference type="EC" id="6.5.1.2" evidence="11 12"/>
<dbReference type="Gene3D" id="2.40.50.140">
    <property type="entry name" value="Nucleic acid-binding proteins"/>
    <property type="match status" value="1"/>
</dbReference>
<evidence type="ECO:0000256" key="5">
    <source>
        <dbReference type="ARBA" id="ARBA00022763"/>
    </source>
</evidence>
<dbReference type="GO" id="GO:0003911">
    <property type="term" value="F:DNA ligase (NAD+) activity"/>
    <property type="evidence" value="ECO:0007669"/>
    <property type="project" value="UniProtKB-EC"/>
</dbReference>
<dbReference type="SMART" id="SM00532">
    <property type="entry name" value="LIGANc"/>
    <property type="match status" value="1"/>
</dbReference>
<dbReference type="Pfam" id="PF01653">
    <property type="entry name" value="DNA_ligase_aden"/>
    <property type="match status" value="1"/>
</dbReference>
<dbReference type="Gene3D" id="6.20.10.30">
    <property type="match status" value="1"/>
</dbReference>
<evidence type="ECO:0000256" key="10">
    <source>
        <dbReference type="ARBA" id="ARBA00034005"/>
    </source>
</evidence>
<dbReference type="InterPro" id="IPR041663">
    <property type="entry name" value="DisA/LigA_HHH"/>
</dbReference>